<gene>
    <name evidence="4" type="ORF">H9779_00370</name>
</gene>
<feature type="domain" description="Flavodoxin-like" evidence="3">
    <location>
        <begin position="35"/>
        <end position="189"/>
    </location>
</feature>
<keyword evidence="2" id="KW-0732">Signal</keyword>
<dbReference type="PROSITE" id="PS00201">
    <property type="entry name" value="FLAVODOXIN"/>
    <property type="match status" value="1"/>
</dbReference>
<evidence type="ECO:0000259" key="3">
    <source>
        <dbReference type="PROSITE" id="PS50902"/>
    </source>
</evidence>
<evidence type="ECO:0000313" key="5">
    <source>
        <dbReference type="Proteomes" id="UP000824259"/>
    </source>
</evidence>
<evidence type="ECO:0000256" key="1">
    <source>
        <dbReference type="ARBA" id="ARBA00001917"/>
    </source>
</evidence>
<dbReference type="InterPro" id="IPR029039">
    <property type="entry name" value="Flavoprotein-like_sf"/>
</dbReference>
<protein>
    <submittedName>
        <fullName evidence="4">NAD(P)H-dependent oxidoreductase</fullName>
    </submittedName>
</protein>
<sequence length="189" mass="21326">MYKFLWLCLFLVGSASTTCAQQRQNMNNKQSNHKILVVYFSATGTTARVAERLADITNGTLCAILPVDPYTSADLDWRDSRSRSSAEMNDSASRPAIEIEKENIADYDVVFIGYPIWWDLAPRVVNTFVERYDLTGKTIIPFATSGSSGIANSVAMLKRSYPALNWEEGRLLNRADERTVRNWIDKLGF</sequence>
<dbReference type="InterPro" id="IPR008254">
    <property type="entry name" value="Flavodoxin/NO_synth"/>
</dbReference>
<dbReference type="Pfam" id="PF12682">
    <property type="entry name" value="Flavodoxin_4"/>
    <property type="match status" value="1"/>
</dbReference>
<dbReference type="SUPFAM" id="SSF52218">
    <property type="entry name" value="Flavoproteins"/>
    <property type="match status" value="1"/>
</dbReference>
<comment type="caution">
    <text evidence="4">The sequence shown here is derived from an EMBL/GenBank/DDBJ whole genome shotgun (WGS) entry which is preliminary data.</text>
</comment>
<name>A0A9D2L2U2_9BACT</name>
<comment type="cofactor">
    <cofactor evidence="1">
        <name>FMN</name>
        <dbReference type="ChEBI" id="CHEBI:58210"/>
    </cofactor>
</comment>
<dbReference type="PROSITE" id="PS50902">
    <property type="entry name" value="FLAVODOXIN_LIKE"/>
    <property type="match status" value="1"/>
</dbReference>
<dbReference type="PANTHER" id="PTHR39201:SF1">
    <property type="entry name" value="FLAVODOXIN-LIKE DOMAIN-CONTAINING PROTEIN"/>
    <property type="match status" value="1"/>
</dbReference>
<dbReference type="Gene3D" id="3.40.50.360">
    <property type="match status" value="1"/>
</dbReference>
<accession>A0A9D2L2U2</accession>
<dbReference type="PANTHER" id="PTHR39201">
    <property type="entry name" value="EXPORTED PROTEIN-RELATED"/>
    <property type="match status" value="1"/>
</dbReference>
<dbReference type="Proteomes" id="UP000824259">
    <property type="component" value="Unassembled WGS sequence"/>
</dbReference>
<organism evidence="4 5">
    <name type="scientific">Candidatus Alistipes avicola</name>
    <dbReference type="NCBI Taxonomy" id="2838432"/>
    <lineage>
        <taxon>Bacteria</taxon>
        <taxon>Pseudomonadati</taxon>
        <taxon>Bacteroidota</taxon>
        <taxon>Bacteroidia</taxon>
        <taxon>Bacteroidales</taxon>
        <taxon>Rikenellaceae</taxon>
        <taxon>Alistipes</taxon>
    </lineage>
</organism>
<evidence type="ECO:0000313" key="4">
    <source>
        <dbReference type="EMBL" id="HJA98047.1"/>
    </source>
</evidence>
<proteinExistence type="predicted"/>
<evidence type="ECO:0000256" key="2">
    <source>
        <dbReference type="SAM" id="SignalP"/>
    </source>
</evidence>
<dbReference type="GO" id="GO:0010181">
    <property type="term" value="F:FMN binding"/>
    <property type="evidence" value="ECO:0007669"/>
    <property type="project" value="InterPro"/>
</dbReference>
<dbReference type="EMBL" id="DWYR01000002">
    <property type="protein sequence ID" value="HJA98047.1"/>
    <property type="molecule type" value="Genomic_DNA"/>
</dbReference>
<dbReference type="GO" id="GO:0009055">
    <property type="term" value="F:electron transfer activity"/>
    <property type="evidence" value="ECO:0007669"/>
    <property type="project" value="InterPro"/>
</dbReference>
<dbReference type="AlphaFoldDB" id="A0A9D2L2U2"/>
<feature type="signal peptide" evidence="2">
    <location>
        <begin position="1"/>
        <end position="20"/>
    </location>
</feature>
<dbReference type="InterPro" id="IPR001226">
    <property type="entry name" value="Flavodoxin_CS"/>
</dbReference>
<reference evidence="4" key="1">
    <citation type="journal article" date="2021" name="PeerJ">
        <title>Extensive microbial diversity within the chicken gut microbiome revealed by metagenomics and culture.</title>
        <authorList>
            <person name="Gilroy R."/>
            <person name="Ravi A."/>
            <person name="Getino M."/>
            <person name="Pursley I."/>
            <person name="Horton D.L."/>
            <person name="Alikhan N.F."/>
            <person name="Baker D."/>
            <person name="Gharbi K."/>
            <person name="Hall N."/>
            <person name="Watson M."/>
            <person name="Adriaenssens E.M."/>
            <person name="Foster-Nyarko E."/>
            <person name="Jarju S."/>
            <person name="Secka A."/>
            <person name="Antonio M."/>
            <person name="Oren A."/>
            <person name="Chaudhuri R.R."/>
            <person name="La Ragione R."/>
            <person name="Hildebrand F."/>
            <person name="Pallen M.J."/>
        </authorList>
    </citation>
    <scope>NUCLEOTIDE SEQUENCE</scope>
    <source>
        <strain evidence="4">CHK169-11906</strain>
    </source>
</reference>
<dbReference type="NCBIfam" id="NF005501">
    <property type="entry name" value="PRK07116.1"/>
    <property type="match status" value="1"/>
</dbReference>
<reference evidence="4" key="2">
    <citation type="submission" date="2021-04" db="EMBL/GenBank/DDBJ databases">
        <authorList>
            <person name="Gilroy R."/>
        </authorList>
    </citation>
    <scope>NUCLEOTIDE SEQUENCE</scope>
    <source>
        <strain evidence="4">CHK169-11906</strain>
    </source>
</reference>
<feature type="chain" id="PRO_5039654307" evidence="2">
    <location>
        <begin position="21"/>
        <end position="189"/>
    </location>
</feature>